<evidence type="ECO:0000313" key="4">
    <source>
        <dbReference type="EMBL" id="MCZ8510858.1"/>
    </source>
</evidence>
<dbReference type="Gene3D" id="3.40.50.2300">
    <property type="match status" value="1"/>
</dbReference>
<sequence length="121" mass="13572">MKKILIVDDQTNICLLLSAVFSAEGYHTFQASSGKQALEFIRMVSPDILITDLKMPEMDGIQLINKVHALKPDVDIFLMSAYCELSVTTQVEGKGVKGFFPKPFDIDEVRMKINEHVLAQI</sequence>
<reference evidence="4 5" key="1">
    <citation type="submission" date="2022-12" db="EMBL/GenBank/DDBJ databases">
        <title>Draft genome sequence of Paenibacillus sp. dW9.</title>
        <authorList>
            <person name="Choi E.-W."/>
            <person name="Kim D.-U."/>
        </authorList>
    </citation>
    <scope>NUCLEOTIDE SEQUENCE [LARGE SCALE GENOMIC DNA]</scope>
    <source>
        <strain evidence="5">dW9</strain>
    </source>
</reference>
<keyword evidence="5" id="KW-1185">Reference proteome</keyword>
<dbReference type="InterPro" id="IPR011006">
    <property type="entry name" value="CheY-like_superfamily"/>
</dbReference>
<comment type="caution">
    <text evidence="4">The sequence shown here is derived from an EMBL/GenBank/DDBJ whole genome shotgun (WGS) entry which is preliminary data.</text>
</comment>
<accession>A0ABT4Q1U9</accession>
<dbReference type="PROSITE" id="PS50110">
    <property type="entry name" value="RESPONSE_REGULATORY"/>
    <property type="match status" value="1"/>
</dbReference>
<dbReference type="EMBL" id="JAQAGZ010000001">
    <property type="protein sequence ID" value="MCZ8510858.1"/>
    <property type="molecule type" value="Genomic_DNA"/>
</dbReference>
<feature type="modified residue" description="4-aspartylphosphate" evidence="2">
    <location>
        <position position="52"/>
    </location>
</feature>
<dbReference type="InterPro" id="IPR050595">
    <property type="entry name" value="Bact_response_regulator"/>
</dbReference>
<name>A0ABT4Q1U9_9BACL</name>
<organism evidence="4 5">
    <name type="scientific">Paenibacillus gyeongsangnamensis</name>
    <dbReference type="NCBI Taxonomy" id="3388067"/>
    <lineage>
        <taxon>Bacteria</taxon>
        <taxon>Bacillati</taxon>
        <taxon>Bacillota</taxon>
        <taxon>Bacilli</taxon>
        <taxon>Bacillales</taxon>
        <taxon>Paenibacillaceae</taxon>
        <taxon>Paenibacillus</taxon>
    </lineage>
</organism>
<dbReference type="SUPFAM" id="SSF52172">
    <property type="entry name" value="CheY-like"/>
    <property type="match status" value="1"/>
</dbReference>
<evidence type="ECO:0000313" key="5">
    <source>
        <dbReference type="Proteomes" id="UP001527882"/>
    </source>
</evidence>
<dbReference type="SMART" id="SM00448">
    <property type="entry name" value="REC"/>
    <property type="match status" value="1"/>
</dbReference>
<dbReference type="Pfam" id="PF00072">
    <property type="entry name" value="Response_reg"/>
    <property type="match status" value="1"/>
</dbReference>
<keyword evidence="1 2" id="KW-0597">Phosphoprotein</keyword>
<dbReference type="RefSeq" id="WP_269879234.1">
    <property type="nucleotide sequence ID" value="NZ_JAQAGZ010000001.1"/>
</dbReference>
<proteinExistence type="predicted"/>
<evidence type="ECO:0000256" key="2">
    <source>
        <dbReference type="PROSITE-ProRule" id="PRU00169"/>
    </source>
</evidence>
<dbReference type="InterPro" id="IPR001789">
    <property type="entry name" value="Sig_transdc_resp-reg_receiver"/>
</dbReference>
<evidence type="ECO:0000256" key="1">
    <source>
        <dbReference type="ARBA" id="ARBA00022553"/>
    </source>
</evidence>
<protein>
    <submittedName>
        <fullName evidence="4">Response regulator</fullName>
    </submittedName>
</protein>
<feature type="domain" description="Response regulatory" evidence="3">
    <location>
        <begin position="3"/>
        <end position="117"/>
    </location>
</feature>
<dbReference type="PANTHER" id="PTHR44591">
    <property type="entry name" value="STRESS RESPONSE REGULATOR PROTEIN 1"/>
    <property type="match status" value="1"/>
</dbReference>
<dbReference type="Proteomes" id="UP001527882">
    <property type="component" value="Unassembled WGS sequence"/>
</dbReference>
<evidence type="ECO:0000259" key="3">
    <source>
        <dbReference type="PROSITE" id="PS50110"/>
    </source>
</evidence>
<gene>
    <name evidence="4" type="ORF">O9H85_00055</name>
</gene>
<dbReference type="PANTHER" id="PTHR44591:SF3">
    <property type="entry name" value="RESPONSE REGULATORY DOMAIN-CONTAINING PROTEIN"/>
    <property type="match status" value="1"/>
</dbReference>